<gene>
    <name evidence="9" type="ORF">SPAPADRAFT_142685</name>
</gene>
<evidence type="ECO:0000313" key="10">
    <source>
        <dbReference type="Proteomes" id="UP000000709"/>
    </source>
</evidence>
<dbReference type="InterPro" id="IPR008942">
    <property type="entry name" value="ENTH_VHS"/>
</dbReference>
<dbReference type="InterPro" id="IPR013809">
    <property type="entry name" value="ENTH"/>
</dbReference>
<feature type="domain" description="ENTH" evidence="8">
    <location>
        <begin position="1"/>
        <end position="133"/>
    </location>
</feature>
<comment type="function">
    <text evidence="3">Involved in endocytosis and clathrin cage assembly.</text>
</comment>
<organism evidence="10">
    <name type="scientific">Spathaspora passalidarum (strain NRRL Y-27907 / 11-Y1)</name>
    <dbReference type="NCBI Taxonomy" id="619300"/>
    <lineage>
        <taxon>Eukaryota</taxon>
        <taxon>Fungi</taxon>
        <taxon>Dikarya</taxon>
        <taxon>Ascomycota</taxon>
        <taxon>Saccharomycotina</taxon>
        <taxon>Pichiomycetes</taxon>
        <taxon>Debaryomycetaceae</taxon>
        <taxon>Spathaspora</taxon>
    </lineage>
</organism>
<comment type="subcellular location">
    <subcellularLocation>
        <location evidence="1">Cytoplasm</location>
    </subcellularLocation>
</comment>
<comment type="subunit">
    <text evidence="5">Interacts with PAN1 and the clathrin heavy and light chains CHC1 and CLC1.</text>
</comment>
<keyword evidence="6" id="KW-0175">Coiled coil</keyword>
<feature type="coiled-coil region" evidence="6">
    <location>
        <begin position="352"/>
        <end position="423"/>
    </location>
</feature>
<dbReference type="Proteomes" id="UP000000709">
    <property type="component" value="Unassembled WGS sequence"/>
</dbReference>
<evidence type="ECO:0000313" key="9">
    <source>
        <dbReference type="EMBL" id="EGW30709.1"/>
    </source>
</evidence>
<dbReference type="Gene3D" id="1.20.58.150">
    <property type="entry name" value="ANTH domain"/>
    <property type="match status" value="1"/>
</dbReference>
<dbReference type="OMA" id="HMLHLSY"/>
<comment type="similarity">
    <text evidence="4">Belongs to the AP180 family.</text>
</comment>
<dbReference type="PANTHER" id="PTHR22951">
    <property type="entry name" value="CLATHRIN ASSEMBLY PROTEIN"/>
    <property type="match status" value="1"/>
</dbReference>
<sequence length="677" mass="76996">MTTYEKIVKGATKVKVAAPKPKYIEPILMATSIEHSVGSENFNTIMRTLHLRLQDSSWSVVYKALIVIHIMIREGDRDVTLKYLSHKAQNMLNLSQTSLSMNSSFSSDVRFIMKYSKYLLTRVKQYEATGIDYVRDERSNNSTNQQGGRLRTLSIDKGLLREVESVQKQIDALLKNNFMESEINNDIVLTAFRMLVNDLLALFQELNEGVINILEHYFEISKVDAERSFKIYKKFVDQTKYVIDYLRVAKHLEYATKLHVPTIKHAPTALTSSLEEYLNDPNFEANRRQYLAEKSNKPVDPPKKQHFSLSPEQQDTVKQIDNKHQSLIVQQSTYNPWGAIFGDNTQPSQVQQDQAQVQLQQQQAQLQQQQQQQQAQQQVQQQALEQQAQQQQLALQQQQLQQQQLQQQQLQQQQLALQQQQQQPHIIQHSNPTGFSPLPAIVQGQPFQAPQSPPTYNGGYVPQPQQPQPLQRQNTNPFMQQPVVQQITQQQIQPVQQIQAFPGLARSNTNPFATRSVTQPIQPLQPQSTNPFGNTRFASGSGTTAFTNGSQTQQQSPLKASSTGSNPFKVSSTTQNLFDNASTQQQQPQQIKPQATAGGLELLPTIPVFPETQKEAQKQQYMQNAFTGIQAQMQQQQQQGFPQQVFPQQQQAFPQQGFPQQFGVQPQYTNYDGPSLI</sequence>
<dbReference type="SMART" id="SM00273">
    <property type="entry name" value="ENTH"/>
    <property type="match status" value="1"/>
</dbReference>
<evidence type="ECO:0000256" key="7">
    <source>
        <dbReference type="SAM" id="MobiDB-lite"/>
    </source>
</evidence>
<name>G3ASM3_SPAPN</name>
<dbReference type="SUPFAM" id="SSF48464">
    <property type="entry name" value="ENTH/VHS domain"/>
    <property type="match status" value="1"/>
</dbReference>
<dbReference type="GO" id="GO:0005545">
    <property type="term" value="F:1-phosphatidylinositol binding"/>
    <property type="evidence" value="ECO:0007669"/>
    <property type="project" value="InterPro"/>
</dbReference>
<dbReference type="OrthoDB" id="44015at2759"/>
<evidence type="ECO:0000256" key="6">
    <source>
        <dbReference type="SAM" id="Coils"/>
    </source>
</evidence>
<dbReference type="GO" id="GO:0005546">
    <property type="term" value="F:phosphatidylinositol-4,5-bisphosphate binding"/>
    <property type="evidence" value="ECO:0007669"/>
    <property type="project" value="TreeGrafter"/>
</dbReference>
<keyword evidence="2" id="KW-0963">Cytoplasm</keyword>
<evidence type="ECO:0000256" key="2">
    <source>
        <dbReference type="ARBA" id="ARBA00022490"/>
    </source>
</evidence>
<dbReference type="FunFam" id="1.20.58.150:FF:000004">
    <property type="entry name" value="ENTH domain protein"/>
    <property type="match status" value="1"/>
</dbReference>
<dbReference type="GO" id="GO:0000149">
    <property type="term" value="F:SNARE binding"/>
    <property type="evidence" value="ECO:0007669"/>
    <property type="project" value="TreeGrafter"/>
</dbReference>
<dbReference type="KEGG" id="spaa:SPAPADRAFT_142685"/>
<dbReference type="GO" id="GO:0072583">
    <property type="term" value="P:clathrin-dependent endocytosis"/>
    <property type="evidence" value="ECO:0007669"/>
    <property type="project" value="InterPro"/>
</dbReference>
<accession>G3ASM3</accession>
<dbReference type="eggNOG" id="KOG0251">
    <property type="taxonomic scope" value="Eukaryota"/>
</dbReference>
<dbReference type="GO" id="GO:0032050">
    <property type="term" value="F:clathrin heavy chain binding"/>
    <property type="evidence" value="ECO:0007669"/>
    <property type="project" value="TreeGrafter"/>
</dbReference>
<proteinExistence type="inferred from homology"/>
<evidence type="ECO:0000256" key="1">
    <source>
        <dbReference type="ARBA" id="ARBA00004496"/>
    </source>
</evidence>
<dbReference type="GO" id="GO:0030136">
    <property type="term" value="C:clathrin-coated vesicle"/>
    <property type="evidence" value="ECO:0007669"/>
    <property type="project" value="InterPro"/>
</dbReference>
<dbReference type="PANTHER" id="PTHR22951:SF5">
    <property type="entry name" value="PHOSPHATIDYLINOSITOL-BINDING CLATHRIN ASSEMBLY PROTEIN LAP"/>
    <property type="match status" value="1"/>
</dbReference>
<feature type="compositionally biased region" description="Polar residues" evidence="7">
    <location>
        <begin position="424"/>
        <end position="434"/>
    </location>
</feature>
<evidence type="ECO:0000256" key="3">
    <source>
        <dbReference type="ARBA" id="ARBA00058079"/>
    </source>
</evidence>
<dbReference type="SUPFAM" id="SSF89009">
    <property type="entry name" value="GAT-like domain"/>
    <property type="match status" value="1"/>
</dbReference>
<dbReference type="InterPro" id="IPR045192">
    <property type="entry name" value="AP180-like"/>
</dbReference>
<dbReference type="InterPro" id="IPR014712">
    <property type="entry name" value="ANTH_dom_sf"/>
</dbReference>
<dbReference type="InParanoid" id="G3ASM3"/>
<dbReference type="GO" id="GO:0005905">
    <property type="term" value="C:clathrin-coated pit"/>
    <property type="evidence" value="ECO:0007669"/>
    <property type="project" value="TreeGrafter"/>
</dbReference>
<dbReference type="Pfam" id="PF07651">
    <property type="entry name" value="ANTH"/>
    <property type="match status" value="1"/>
</dbReference>
<dbReference type="CDD" id="cd16988">
    <property type="entry name" value="ANTH_N_YAP180"/>
    <property type="match status" value="1"/>
</dbReference>
<reference evidence="9 10" key="1">
    <citation type="journal article" date="2011" name="Proc. Natl. Acad. Sci. U.S.A.">
        <title>Comparative genomics of xylose-fermenting fungi for enhanced biofuel production.</title>
        <authorList>
            <person name="Wohlbach D.J."/>
            <person name="Kuo A."/>
            <person name="Sato T.K."/>
            <person name="Potts K.M."/>
            <person name="Salamov A.A."/>
            <person name="LaButti K.M."/>
            <person name="Sun H."/>
            <person name="Clum A."/>
            <person name="Pangilinan J.L."/>
            <person name="Lindquist E.A."/>
            <person name="Lucas S."/>
            <person name="Lapidus A."/>
            <person name="Jin M."/>
            <person name="Gunawan C."/>
            <person name="Balan V."/>
            <person name="Dale B.E."/>
            <person name="Jeffries T.W."/>
            <person name="Zinkel R."/>
            <person name="Barry K.W."/>
            <person name="Grigoriev I.V."/>
            <person name="Gasch A.P."/>
        </authorList>
    </citation>
    <scope>NUCLEOTIDE SEQUENCE [LARGE SCALE GENOMIC DNA]</scope>
    <source>
        <strain evidence="10">NRRL Y-27907 / 11-Y1</strain>
    </source>
</reference>
<dbReference type="InterPro" id="IPR011417">
    <property type="entry name" value="ANTH_dom"/>
</dbReference>
<dbReference type="PROSITE" id="PS50942">
    <property type="entry name" value="ENTH"/>
    <property type="match status" value="1"/>
</dbReference>
<dbReference type="HOGENOM" id="CLU_014248_1_0_1"/>
<dbReference type="STRING" id="619300.G3ASM3"/>
<dbReference type="GeneID" id="18870474"/>
<dbReference type="GO" id="GO:0006900">
    <property type="term" value="P:vesicle budding from membrane"/>
    <property type="evidence" value="ECO:0007669"/>
    <property type="project" value="TreeGrafter"/>
</dbReference>
<feature type="region of interest" description="Disordered" evidence="7">
    <location>
        <begin position="423"/>
        <end position="474"/>
    </location>
</feature>
<dbReference type="AlphaFoldDB" id="G3ASM3"/>
<evidence type="ECO:0000256" key="4">
    <source>
        <dbReference type="ARBA" id="ARBA00061059"/>
    </source>
</evidence>
<evidence type="ECO:0000259" key="8">
    <source>
        <dbReference type="PROSITE" id="PS50942"/>
    </source>
</evidence>
<dbReference type="RefSeq" id="XP_007376742.1">
    <property type="nucleotide sequence ID" value="XM_007376680.1"/>
</dbReference>
<dbReference type="Gene3D" id="1.25.40.90">
    <property type="match status" value="1"/>
</dbReference>
<keyword evidence="10" id="KW-1185">Reference proteome</keyword>
<evidence type="ECO:0000256" key="5">
    <source>
        <dbReference type="ARBA" id="ARBA00061916"/>
    </source>
</evidence>
<feature type="region of interest" description="Disordered" evidence="7">
    <location>
        <begin position="519"/>
        <end position="573"/>
    </location>
</feature>
<dbReference type="GO" id="GO:0048268">
    <property type="term" value="P:clathrin coat assembly"/>
    <property type="evidence" value="ECO:0007669"/>
    <property type="project" value="InterPro"/>
</dbReference>
<dbReference type="EMBL" id="GL996504">
    <property type="protein sequence ID" value="EGW30709.1"/>
    <property type="molecule type" value="Genomic_DNA"/>
</dbReference>
<protein>
    <recommendedName>
        <fullName evidence="8">ENTH domain-containing protein</fullName>
    </recommendedName>
</protein>